<dbReference type="GO" id="GO:0019031">
    <property type="term" value="C:viral envelope"/>
    <property type="evidence" value="ECO:0007669"/>
    <property type="project" value="UniProtKB-KW"/>
</dbReference>
<comment type="subcellular location">
    <subcellularLocation>
        <location evidence="1">Membrane</location>
        <topology evidence="1">Single-pass membrane protein</topology>
    </subcellularLocation>
</comment>
<keyword evidence="5 8" id="KW-0472">Membrane</keyword>
<evidence type="ECO:0000256" key="6">
    <source>
        <dbReference type="ARBA" id="ARBA00023180"/>
    </source>
</evidence>
<evidence type="ECO:0000313" key="10">
    <source>
        <dbReference type="EMBL" id="QPI70183.1"/>
    </source>
</evidence>
<evidence type="ECO:0000256" key="1">
    <source>
        <dbReference type="ARBA" id="ARBA00004167"/>
    </source>
</evidence>
<dbReference type="GO" id="GO:0016020">
    <property type="term" value="C:membrane"/>
    <property type="evidence" value="ECO:0007669"/>
    <property type="project" value="UniProtKB-SubCell"/>
</dbReference>
<keyword evidence="3" id="KW-0732">Signal</keyword>
<evidence type="ECO:0000256" key="3">
    <source>
        <dbReference type="ARBA" id="ARBA00022729"/>
    </source>
</evidence>
<feature type="transmembrane region" description="Helical" evidence="8">
    <location>
        <begin position="352"/>
        <end position="375"/>
    </location>
</feature>
<proteinExistence type="predicted"/>
<evidence type="ECO:0000256" key="7">
    <source>
        <dbReference type="SAM" id="MobiDB-lite"/>
    </source>
</evidence>
<evidence type="ECO:0000256" key="4">
    <source>
        <dbReference type="ARBA" id="ARBA00022989"/>
    </source>
</evidence>
<name>A0A7S9VM92_9ALPH</name>
<keyword evidence="10" id="KW-0946">Virion</keyword>
<dbReference type="EMBL" id="MT012704">
    <property type="protein sequence ID" value="QPI70183.1"/>
    <property type="molecule type" value="Genomic_DNA"/>
</dbReference>
<evidence type="ECO:0000256" key="8">
    <source>
        <dbReference type="SAM" id="Phobius"/>
    </source>
</evidence>
<sequence>MTAAGASIAGLGLLLALLSRPAAGAPGVNREGREFLDLDHPIAKLKHVPWPKFPPPRYNYTVSNKFEFAAISPFSDDPSHNTDVRHVVSTKPCEMFGLIATPHIDHILKELELNGRRYTARVSWYRIMEDCAIPLHDILYADCDPQKPFGICDTRSANLWLSSISQYVVDTPDELNLIMAAPPPGTTGQYRRVVRIEDKLWYTDFMVSIPDEPCPTSIATEFGKYGVCVTPEEYAAGTVDTRELLVRERHQPSQSVWVYHLFKERWGVPPEYFPESPTYARPSRPEAHPGSSHAPDMPGAGPSRPHPEPPHPEESPPTDTPEDWPPLDNLTPKLERDDVSSSNGGAGARPGVVVAAVAAVLAVLALTCASAYFCCLRKRWGVSKLPLVGGVGAPPTYKDVRYERLY</sequence>
<feature type="region of interest" description="Disordered" evidence="7">
    <location>
        <begin position="277"/>
        <end position="348"/>
    </location>
</feature>
<accession>A0A7S9VM92</accession>
<evidence type="ECO:0000256" key="2">
    <source>
        <dbReference type="ARBA" id="ARBA00022692"/>
    </source>
</evidence>
<keyword evidence="10" id="KW-0261">Viral envelope protein</keyword>
<keyword evidence="6" id="KW-0325">Glycoprotein</keyword>
<dbReference type="SUPFAM" id="SSF48726">
    <property type="entry name" value="Immunoglobulin"/>
    <property type="match status" value="1"/>
</dbReference>
<dbReference type="RefSeq" id="YP_010801472.1">
    <property type="nucleotide sequence ID" value="NC_076964.1"/>
</dbReference>
<dbReference type="InterPro" id="IPR036179">
    <property type="entry name" value="Ig-like_dom_sf"/>
</dbReference>
<dbReference type="Pfam" id="PF01537">
    <property type="entry name" value="Herpes_glycop_D"/>
    <property type="match status" value="1"/>
</dbReference>
<feature type="domain" description="Herpesvirus glycoprotein D/GG/GX" evidence="9">
    <location>
        <begin position="84"/>
        <end position="207"/>
    </location>
</feature>
<keyword evidence="2 8" id="KW-0812">Transmembrane</keyword>
<keyword evidence="11" id="KW-1185">Reference proteome</keyword>
<reference evidence="10" key="1">
    <citation type="journal article" date="2020" name="Emerg. Infect. Dis.">
        <title>Identification of a Novel alpha-herpesvirus Associated with Ulcerative Stomatitis in Donkeys.</title>
        <authorList>
            <person name="Martella V."/>
            <person name="Lanave G."/>
            <person name="Camero M."/>
            <person name="Larocca V."/>
            <person name="Lorusso E."/>
            <person name="Catella C."/>
            <person name="Capozza P."/>
            <person name="Tempesta M."/>
            <person name="Buonavoglia C."/>
        </authorList>
    </citation>
    <scope>NUCLEOTIDE SEQUENCE</scope>
    <source>
        <strain evidence="10">AsHV/Bari/2011/740</strain>
    </source>
</reference>
<dbReference type="Gene3D" id="2.70.230.10">
    <property type="match status" value="1"/>
</dbReference>
<evidence type="ECO:0000313" key="11">
    <source>
        <dbReference type="Proteomes" id="UP001143705"/>
    </source>
</evidence>
<evidence type="ECO:0000259" key="9">
    <source>
        <dbReference type="Pfam" id="PF01537"/>
    </source>
</evidence>
<dbReference type="KEGG" id="vg:80540181"/>
<dbReference type="Proteomes" id="UP001143705">
    <property type="component" value="Segment"/>
</dbReference>
<protein>
    <submittedName>
        <fullName evidence="10">Envelope glycoprotein D</fullName>
    </submittedName>
</protein>
<evidence type="ECO:0000256" key="5">
    <source>
        <dbReference type="ARBA" id="ARBA00023136"/>
    </source>
</evidence>
<organism evidence="10 11">
    <name type="scientific">Equid herpesvirus 6</name>
    <dbReference type="NCBI Taxonomy" id="173566"/>
    <lineage>
        <taxon>Viruses</taxon>
        <taxon>Duplodnaviria</taxon>
        <taxon>Heunggongvirae</taxon>
        <taxon>Peploviricota</taxon>
        <taxon>Herviviricetes</taxon>
        <taxon>Herpesvirales</taxon>
        <taxon>Orthoherpesviridae</taxon>
        <taxon>Alphaherpesvirinae</taxon>
        <taxon>Varicellovirus</taxon>
    </lineage>
</organism>
<dbReference type="InterPro" id="IPR002896">
    <property type="entry name" value="Herpes_glycop_dom"/>
</dbReference>
<keyword evidence="4 8" id="KW-1133">Transmembrane helix</keyword>
<dbReference type="GeneID" id="80540181"/>
<feature type="compositionally biased region" description="Basic and acidic residues" evidence="7">
    <location>
        <begin position="305"/>
        <end position="314"/>
    </location>
</feature>